<sequence length="283" mass="29919">MHTLIGAPVLGFDLTRLPGGSATAGILTALLGFDTAGMAALASWVRTAPARLAHARHRAEAGEANRPPVSRLVGLDPEALERAPIGNLSTLLHCVRTDVLVPDYGNGEDGPVDGDLVEVVCDAIRASYLSELVSAQDRRTLSARWVSLRRLLPEPGGTRPWSPSVEALLTRVRGVTRTESAALLAAAERMRSERRDWASAMHSATWAVHLSDRVRSTAAAQFELVQAVDVAGIPVGDRAAGVWNVLSGAVQALSVRDMVDGSTAHELLVPCLAALGPGWLSLD</sequence>
<evidence type="ECO:0000313" key="1">
    <source>
        <dbReference type="EMBL" id="MBB4968389.1"/>
    </source>
</evidence>
<dbReference type="RefSeq" id="WP_184673899.1">
    <property type="nucleotide sequence ID" value="NZ_BAABAI010000028.1"/>
</dbReference>
<proteinExistence type="predicted"/>
<evidence type="ECO:0000313" key="2">
    <source>
        <dbReference type="Proteomes" id="UP000542674"/>
    </source>
</evidence>
<organism evidence="1 2">
    <name type="scientific">Saccharothrix violaceirubra</name>
    <dbReference type="NCBI Taxonomy" id="413306"/>
    <lineage>
        <taxon>Bacteria</taxon>
        <taxon>Bacillati</taxon>
        <taxon>Actinomycetota</taxon>
        <taxon>Actinomycetes</taxon>
        <taxon>Pseudonocardiales</taxon>
        <taxon>Pseudonocardiaceae</taxon>
        <taxon>Saccharothrix</taxon>
    </lineage>
</organism>
<keyword evidence="2" id="KW-1185">Reference proteome</keyword>
<reference evidence="1 2" key="1">
    <citation type="submission" date="2020-08" db="EMBL/GenBank/DDBJ databases">
        <title>Sequencing the genomes of 1000 actinobacteria strains.</title>
        <authorList>
            <person name="Klenk H.-P."/>
        </authorList>
    </citation>
    <scope>NUCLEOTIDE SEQUENCE [LARGE SCALE GENOMIC DNA]</scope>
    <source>
        <strain evidence="1 2">DSM 45084</strain>
    </source>
</reference>
<gene>
    <name evidence="1" type="ORF">F4559_005748</name>
</gene>
<accession>A0A7W7WYC4</accession>
<dbReference type="AlphaFoldDB" id="A0A7W7WYC4"/>
<dbReference type="EMBL" id="JACHJS010000001">
    <property type="protein sequence ID" value="MBB4968389.1"/>
    <property type="molecule type" value="Genomic_DNA"/>
</dbReference>
<name>A0A7W7WYC4_9PSEU</name>
<protein>
    <submittedName>
        <fullName evidence="1">Uncharacterized protein</fullName>
    </submittedName>
</protein>
<dbReference type="Proteomes" id="UP000542674">
    <property type="component" value="Unassembled WGS sequence"/>
</dbReference>
<comment type="caution">
    <text evidence="1">The sequence shown here is derived from an EMBL/GenBank/DDBJ whole genome shotgun (WGS) entry which is preliminary data.</text>
</comment>